<dbReference type="SUPFAM" id="SSF46689">
    <property type="entry name" value="Homeodomain-like"/>
    <property type="match status" value="2"/>
</dbReference>
<dbReference type="AlphaFoldDB" id="A0A221W504"/>
<proteinExistence type="predicted"/>
<dbReference type="PROSITE" id="PS01124">
    <property type="entry name" value="HTH_ARAC_FAMILY_2"/>
    <property type="match status" value="1"/>
</dbReference>
<dbReference type="GO" id="GO:0003700">
    <property type="term" value="F:DNA-binding transcription factor activity"/>
    <property type="evidence" value="ECO:0007669"/>
    <property type="project" value="InterPro"/>
</dbReference>
<evidence type="ECO:0000256" key="2">
    <source>
        <dbReference type="ARBA" id="ARBA00023125"/>
    </source>
</evidence>
<dbReference type="Gene3D" id="1.10.10.60">
    <property type="entry name" value="Homeodomain-like"/>
    <property type="match status" value="2"/>
</dbReference>
<dbReference type="Proteomes" id="UP000204221">
    <property type="component" value="Chromosome"/>
</dbReference>
<dbReference type="PANTHER" id="PTHR46796">
    <property type="entry name" value="HTH-TYPE TRANSCRIPTIONAL ACTIVATOR RHAS-RELATED"/>
    <property type="match status" value="1"/>
</dbReference>
<protein>
    <submittedName>
        <fullName evidence="5">Transposon Tn10 TetD protein</fullName>
    </submittedName>
</protein>
<evidence type="ECO:0000259" key="4">
    <source>
        <dbReference type="PROSITE" id="PS01124"/>
    </source>
</evidence>
<gene>
    <name evidence="5" type="primary">tetD</name>
    <name evidence="5" type="ORF">AHOG_16595</name>
</gene>
<accession>A0A221W504</accession>
<keyword evidence="3" id="KW-0804">Transcription</keyword>
<evidence type="ECO:0000256" key="1">
    <source>
        <dbReference type="ARBA" id="ARBA00023015"/>
    </source>
</evidence>
<reference evidence="5 6" key="1">
    <citation type="submission" date="2017-07" db="EMBL/GenBank/DDBJ databases">
        <title>Complete genome sequence of Actinoalloteichus hoggarensis DSM 45943, type strain of Actinoalloteichus hoggarensis.</title>
        <authorList>
            <person name="Ruckert C."/>
            <person name="Nouioui I."/>
            <person name="Willmese J."/>
            <person name="van Wezel G."/>
            <person name="Klenk H.-P."/>
            <person name="Kalinowski J."/>
            <person name="Zotchev S.B."/>
        </authorList>
    </citation>
    <scope>NUCLEOTIDE SEQUENCE [LARGE SCALE GENOMIC DNA]</scope>
    <source>
        <strain evidence="5 6">DSM 45943</strain>
    </source>
</reference>
<name>A0A221W504_9PSEU</name>
<dbReference type="SMART" id="SM00342">
    <property type="entry name" value="HTH_ARAC"/>
    <property type="match status" value="1"/>
</dbReference>
<dbReference type="Pfam" id="PF12833">
    <property type="entry name" value="HTH_18"/>
    <property type="match status" value="1"/>
</dbReference>
<dbReference type="InterPro" id="IPR018060">
    <property type="entry name" value="HTH_AraC"/>
</dbReference>
<dbReference type="OrthoDB" id="9816011at2"/>
<evidence type="ECO:0000313" key="5">
    <source>
        <dbReference type="EMBL" id="ASO20945.1"/>
    </source>
</evidence>
<keyword evidence="2" id="KW-0238">DNA-binding</keyword>
<evidence type="ECO:0000256" key="3">
    <source>
        <dbReference type="ARBA" id="ARBA00023163"/>
    </source>
</evidence>
<organism evidence="5 6">
    <name type="scientific">Actinoalloteichus hoggarensis</name>
    <dbReference type="NCBI Taxonomy" id="1470176"/>
    <lineage>
        <taxon>Bacteria</taxon>
        <taxon>Bacillati</taxon>
        <taxon>Actinomycetota</taxon>
        <taxon>Actinomycetes</taxon>
        <taxon>Pseudonocardiales</taxon>
        <taxon>Pseudonocardiaceae</taxon>
        <taxon>Actinoalloteichus</taxon>
    </lineage>
</organism>
<keyword evidence="1" id="KW-0805">Transcription regulation</keyword>
<dbReference type="InterPro" id="IPR050204">
    <property type="entry name" value="AraC_XylS_family_regulators"/>
</dbReference>
<dbReference type="InterPro" id="IPR009057">
    <property type="entry name" value="Homeodomain-like_sf"/>
</dbReference>
<evidence type="ECO:0000313" key="6">
    <source>
        <dbReference type="Proteomes" id="UP000204221"/>
    </source>
</evidence>
<dbReference type="KEGG" id="ahg:AHOG_16595"/>
<feature type="domain" description="HTH araC/xylS-type" evidence="4">
    <location>
        <begin position="23"/>
        <end position="121"/>
    </location>
</feature>
<sequence>MQRAATTSTIDERVPAGIEQAVSRVITAMRENLGETLTIDDMARAAMYSKFHFSRAFQRVTGVSPGRFLSAMRLQEAKRLLVTTSLSVTEISHRVGYSSVGTFGSRFCSTVGVSPTTYRRLGGYCSKIVTDDRRPVRVDHTVTLRGTVHSSSPEYESSVFIGLFREPIPQGRPLRCAVLDAPGAFELADVPQGTWYVLAQSVMTDPAEQTDGGQDGQVSVGSHGPITVRPGQPIHTVDIALRPLRQLDPPVLMALLDARTPR</sequence>
<dbReference type="EMBL" id="CP022521">
    <property type="protein sequence ID" value="ASO20945.1"/>
    <property type="molecule type" value="Genomic_DNA"/>
</dbReference>
<dbReference type="GO" id="GO:0043565">
    <property type="term" value="F:sequence-specific DNA binding"/>
    <property type="evidence" value="ECO:0007669"/>
    <property type="project" value="InterPro"/>
</dbReference>
<keyword evidence="6" id="KW-1185">Reference proteome</keyword>